<reference evidence="2" key="2">
    <citation type="submission" date="2023-06" db="EMBL/GenBank/DDBJ databases">
        <authorList>
            <consortium name="Lawrence Berkeley National Laboratory"/>
            <person name="Mondo S.J."/>
            <person name="Hensen N."/>
            <person name="Bonometti L."/>
            <person name="Westerberg I."/>
            <person name="Brannstrom I.O."/>
            <person name="Guillou S."/>
            <person name="Cros-Aarteil S."/>
            <person name="Calhoun S."/>
            <person name="Haridas S."/>
            <person name="Kuo A."/>
            <person name="Pangilinan J."/>
            <person name="Riley R."/>
            <person name="Labutti K."/>
            <person name="Andreopoulos B."/>
            <person name="Lipzen A."/>
            <person name="Chen C."/>
            <person name="Yanf M."/>
            <person name="Daum C."/>
            <person name="Ng V."/>
            <person name="Clum A."/>
            <person name="Steindorff A."/>
            <person name="Ohm R."/>
            <person name="Martin F."/>
            <person name="Silar P."/>
            <person name="Natvig D."/>
            <person name="Lalanne C."/>
            <person name="Gautier V."/>
            <person name="Ament-Velasquez S.L."/>
            <person name="Kruys A."/>
            <person name="Hutchinson M.I."/>
            <person name="Powell A.J."/>
            <person name="Barry K."/>
            <person name="Miller A.N."/>
            <person name="Grigoriev I.V."/>
            <person name="Debuchy R."/>
            <person name="Gladieux P."/>
            <person name="Thoren M.H."/>
            <person name="Johannesson H."/>
        </authorList>
    </citation>
    <scope>NUCLEOTIDE SEQUENCE</scope>
    <source>
        <strain evidence="2">PSN324</strain>
    </source>
</reference>
<organism evidence="2 3">
    <name type="scientific">Cladorrhinum samala</name>
    <dbReference type="NCBI Taxonomy" id="585594"/>
    <lineage>
        <taxon>Eukaryota</taxon>
        <taxon>Fungi</taxon>
        <taxon>Dikarya</taxon>
        <taxon>Ascomycota</taxon>
        <taxon>Pezizomycotina</taxon>
        <taxon>Sordariomycetes</taxon>
        <taxon>Sordariomycetidae</taxon>
        <taxon>Sordariales</taxon>
        <taxon>Podosporaceae</taxon>
        <taxon>Cladorrhinum</taxon>
    </lineage>
</organism>
<dbReference type="PROSITE" id="PS51819">
    <property type="entry name" value="VOC"/>
    <property type="match status" value="1"/>
</dbReference>
<sequence>MALAGAHIRIARPTNDIENLLQFYRDGLGFEVLGSFTDHEGFDGIMLGLGGSSSGYHLEFTVKRGHAVPRCPTEDNLLIFYLPDEKSYGEALARMDKAGCQSAPSFNPYWDRVGKTFEDADGYRVVLANMESPV</sequence>
<evidence type="ECO:0000313" key="2">
    <source>
        <dbReference type="EMBL" id="KAK4457343.1"/>
    </source>
</evidence>
<dbReference type="InterPro" id="IPR029068">
    <property type="entry name" value="Glyas_Bleomycin-R_OHBP_Dase"/>
</dbReference>
<dbReference type="SUPFAM" id="SSF54593">
    <property type="entry name" value="Glyoxalase/Bleomycin resistance protein/Dihydroxybiphenyl dioxygenase"/>
    <property type="match status" value="1"/>
</dbReference>
<dbReference type="Pfam" id="PF22658">
    <property type="entry name" value="YycE-like_N"/>
    <property type="match status" value="1"/>
</dbReference>
<dbReference type="InterPro" id="IPR058997">
    <property type="entry name" value="YycE-like_C"/>
</dbReference>
<name>A0AAV9HA85_9PEZI</name>
<evidence type="ECO:0000259" key="1">
    <source>
        <dbReference type="PROSITE" id="PS51819"/>
    </source>
</evidence>
<keyword evidence="3" id="KW-1185">Reference proteome</keyword>
<evidence type="ECO:0000313" key="3">
    <source>
        <dbReference type="Proteomes" id="UP001321749"/>
    </source>
</evidence>
<dbReference type="EMBL" id="MU865121">
    <property type="protein sequence ID" value="KAK4457343.1"/>
    <property type="molecule type" value="Genomic_DNA"/>
</dbReference>
<dbReference type="AlphaFoldDB" id="A0AAV9HA85"/>
<dbReference type="InterPro" id="IPR037523">
    <property type="entry name" value="VOC_core"/>
</dbReference>
<feature type="domain" description="VOC" evidence="1">
    <location>
        <begin position="4"/>
        <end position="130"/>
    </location>
</feature>
<protein>
    <submittedName>
        <fullName evidence="2">Prolyl endopeptidase</fullName>
    </submittedName>
</protein>
<dbReference type="InterPro" id="IPR058998">
    <property type="entry name" value="YycE-like_N"/>
</dbReference>
<comment type="caution">
    <text evidence="2">The sequence shown here is derived from an EMBL/GenBank/DDBJ whole genome shotgun (WGS) entry which is preliminary data.</text>
</comment>
<reference evidence="2" key="1">
    <citation type="journal article" date="2023" name="Mol. Phylogenet. Evol.">
        <title>Genome-scale phylogeny and comparative genomics of the fungal order Sordariales.</title>
        <authorList>
            <person name="Hensen N."/>
            <person name="Bonometti L."/>
            <person name="Westerberg I."/>
            <person name="Brannstrom I.O."/>
            <person name="Guillou S."/>
            <person name="Cros-Aarteil S."/>
            <person name="Calhoun S."/>
            <person name="Haridas S."/>
            <person name="Kuo A."/>
            <person name="Mondo S."/>
            <person name="Pangilinan J."/>
            <person name="Riley R."/>
            <person name="LaButti K."/>
            <person name="Andreopoulos B."/>
            <person name="Lipzen A."/>
            <person name="Chen C."/>
            <person name="Yan M."/>
            <person name="Daum C."/>
            <person name="Ng V."/>
            <person name="Clum A."/>
            <person name="Steindorff A."/>
            <person name="Ohm R.A."/>
            <person name="Martin F."/>
            <person name="Silar P."/>
            <person name="Natvig D.O."/>
            <person name="Lalanne C."/>
            <person name="Gautier V."/>
            <person name="Ament-Velasquez S.L."/>
            <person name="Kruys A."/>
            <person name="Hutchinson M.I."/>
            <person name="Powell A.J."/>
            <person name="Barry K."/>
            <person name="Miller A.N."/>
            <person name="Grigoriev I.V."/>
            <person name="Debuchy R."/>
            <person name="Gladieux P."/>
            <person name="Hiltunen Thoren M."/>
            <person name="Johannesson H."/>
        </authorList>
    </citation>
    <scope>NUCLEOTIDE SEQUENCE</scope>
    <source>
        <strain evidence="2">PSN324</strain>
    </source>
</reference>
<dbReference type="Pfam" id="PF22659">
    <property type="entry name" value="YycE-like_C"/>
    <property type="match status" value="1"/>
</dbReference>
<accession>A0AAV9HA85</accession>
<proteinExistence type="predicted"/>
<gene>
    <name evidence="2" type="ORF">QBC42DRAFT_40451</name>
</gene>
<dbReference type="CDD" id="cd06587">
    <property type="entry name" value="VOC"/>
    <property type="match status" value="1"/>
</dbReference>
<dbReference type="Proteomes" id="UP001321749">
    <property type="component" value="Unassembled WGS sequence"/>
</dbReference>
<dbReference type="Gene3D" id="3.10.180.10">
    <property type="entry name" value="2,3-Dihydroxybiphenyl 1,2-Dioxygenase, domain 1"/>
    <property type="match status" value="1"/>
</dbReference>